<proteinExistence type="predicted"/>
<sequence>METLIQEPSKEELTKKGFTNRIKVAEGQTKASLLAYGFTNHNPNVLYFVRMVADNISFNLSLDVNTLEVKDIDVLDERFLQTYDYQQMILDDEYGKFQLTVYHNVNELLQTFQNDGIITGFEKGMYI</sequence>
<keyword evidence="1" id="KW-0614">Plasmid</keyword>
<keyword evidence="2" id="KW-1185">Reference proteome</keyword>
<name>A0A0B5AS98_9BACL</name>
<dbReference type="AlphaFoldDB" id="A0A0B5AS98"/>
<dbReference type="KEGG" id="jeo:JMA_38020"/>
<dbReference type="EMBL" id="CP009417">
    <property type="protein sequence ID" value="AJD93120.1"/>
    <property type="molecule type" value="Genomic_DNA"/>
</dbReference>
<dbReference type="Proteomes" id="UP000031449">
    <property type="component" value="Plasmid unnamed"/>
</dbReference>
<dbReference type="HOGENOM" id="CLU_1967584_0_0_9"/>
<organism evidence="1 2">
    <name type="scientific">Jeotgalibacillus malaysiensis</name>
    <dbReference type="NCBI Taxonomy" id="1508404"/>
    <lineage>
        <taxon>Bacteria</taxon>
        <taxon>Bacillati</taxon>
        <taxon>Bacillota</taxon>
        <taxon>Bacilli</taxon>
        <taxon>Bacillales</taxon>
        <taxon>Caryophanaceae</taxon>
        <taxon>Jeotgalibacillus</taxon>
    </lineage>
</organism>
<accession>A0A0B5AS98</accession>
<protein>
    <submittedName>
        <fullName evidence="1">Uncharacterized protein</fullName>
    </submittedName>
</protein>
<dbReference type="BioCyc" id="JESP1508404:G14D9-13086-MONOMER"/>
<gene>
    <name evidence="1" type="ORF">JMA_38020</name>
</gene>
<dbReference type="OrthoDB" id="2919065at2"/>
<geneLocation type="plasmid" evidence="2"/>
<reference evidence="1 2" key="1">
    <citation type="submission" date="2014-08" db="EMBL/GenBank/DDBJ databases">
        <title>Complete genome of a marine bacteria Jeotgalibacillus malaysiensis.</title>
        <authorList>
            <person name="Yaakop A.S."/>
            <person name="Chan K.-G."/>
            <person name="Goh K.M."/>
        </authorList>
    </citation>
    <scope>NUCLEOTIDE SEQUENCE [LARGE SCALE GENOMIC DNA]</scope>
    <source>
        <strain evidence="1 2">D5</strain>
        <plasmid evidence="2">Plasmid</plasmid>
    </source>
</reference>
<evidence type="ECO:0000313" key="2">
    <source>
        <dbReference type="Proteomes" id="UP000031449"/>
    </source>
</evidence>
<evidence type="ECO:0000313" key="1">
    <source>
        <dbReference type="EMBL" id="AJD93120.1"/>
    </source>
</evidence>